<accession>A0ABR8US37</accession>
<dbReference type="InterPro" id="IPR017946">
    <property type="entry name" value="PLC-like_Pdiesterase_TIM-brl"/>
</dbReference>
<evidence type="ECO:0000313" key="3">
    <source>
        <dbReference type="EMBL" id="MBD7995192.1"/>
    </source>
</evidence>
<proteinExistence type="predicted"/>
<reference evidence="3 4" key="1">
    <citation type="submission" date="2020-08" db="EMBL/GenBank/DDBJ databases">
        <title>A Genomic Blueprint of the Chicken Gut Microbiome.</title>
        <authorList>
            <person name="Gilroy R."/>
            <person name="Ravi A."/>
            <person name="Getino M."/>
            <person name="Pursley I."/>
            <person name="Horton D.L."/>
            <person name="Alikhan N.-F."/>
            <person name="Baker D."/>
            <person name="Gharbi K."/>
            <person name="Hall N."/>
            <person name="Watson M."/>
            <person name="Adriaenssens E.M."/>
            <person name="Foster-Nyarko E."/>
            <person name="Jarju S."/>
            <person name="Secka A."/>
            <person name="Antonio M."/>
            <person name="Oren A."/>
            <person name="Chaudhuri R."/>
            <person name="La Ragione R.M."/>
            <person name="Hildebrand F."/>
            <person name="Pallen M.J."/>
        </authorList>
    </citation>
    <scope>NUCLEOTIDE SEQUENCE [LARGE SCALE GENOMIC DNA]</scope>
    <source>
        <strain evidence="3 4">Sa2CUA1</strain>
    </source>
</reference>
<keyword evidence="4" id="KW-1185">Reference proteome</keyword>
<feature type="region of interest" description="Disordered" evidence="1">
    <location>
        <begin position="1"/>
        <end position="21"/>
    </location>
</feature>
<dbReference type="Proteomes" id="UP000609874">
    <property type="component" value="Unassembled WGS sequence"/>
</dbReference>
<protein>
    <submittedName>
        <fullName evidence="3">Glycerophosphodiester phosphodiesterase</fullName>
    </submittedName>
</protein>
<comment type="caution">
    <text evidence="3">The sequence shown here is derived from an EMBL/GenBank/DDBJ whole genome shotgun (WGS) entry which is preliminary data.</text>
</comment>
<dbReference type="PROSITE" id="PS51704">
    <property type="entry name" value="GP_PDE"/>
    <property type="match status" value="1"/>
</dbReference>
<dbReference type="InterPro" id="IPR030395">
    <property type="entry name" value="GP_PDE_dom"/>
</dbReference>
<sequence>MNPVLPGRGELTNIAHRGNSSQAPENTLAAFASAVAAGAGMIETDLQLSSDGTAVLIHDASLSRTAGSGALVGQTPAAQLRGADAGSWFAPQFAGERLPDLTDLVAFAAEHPAVSWLLEFKGEWSTSGITSVAELLRAGGLGPRCLLQGFSRQTVRTLFTVAPDLPRGLLTGVAPPSGSEGELLQFLSAVEASACNPHGSLLTAAPGLVDTLHSNGQLVYTWTLNEPAHWEAAVSAGVDGIITDRPAGLAAWLRHSSPVRSAPGI</sequence>
<feature type="domain" description="GP-PDE" evidence="2">
    <location>
        <begin position="11"/>
        <end position="253"/>
    </location>
</feature>
<evidence type="ECO:0000256" key="1">
    <source>
        <dbReference type="SAM" id="MobiDB-lite"/>
    </source>
</evidence>
<dbReference type="SUPFAM" id="SSF51695">
    <property type="entry name" value="PLC-like phosphodiesterases"/>
    <property type="match status" value="1"/>
</dbReference>
<dbReference type="EMBL" id="JACSQD010000003">
    <property type="protein sequence ID" value="MBD7995192.1"/>
    <property type="molecule type" value="Genomic_DNA"/>
</dbReference>
<dbReference type="PANTHER" id="PTHR46211:SF1">
    <property type="entry name" value="GLYCEROPHOSPHODIESTER PHOSPHODIESTERASE, CYTOPLASMIC"/>
    <property type="match status" value="1"/>
</dbReference>
<dbReference type="Gene3D" id="3.20.20.190">
    <property type="entry name" value="Phosphatidylinositol (PI) phosphodiesterase"/>
    <property type="match status" value="1"/>
</dbReference>
<organism evidence="3 4">
    <name type="scientific">Arthrobacter gallicola</name>
    <dbReference type="NCBI Taxonomy" id="2762225"/>
    <lineage>
        <taxon>Bacteria</taxon>
        <taxon>Bacillati</taxon>
        <taxon>Actinomycetota</taxon>
        <taxon>Actinomycetes</taxon>
        <taxon>Micrococcales</taxon>
        <taxon>Micrococcaceae</taxon>
        <taxon>Arthrobacter</taxon>
    </lineage>
</organism>
<dbReference type="Pfam" id="PF03009">
    <property type="entry name" value="GDPD"/>
    <property type="match status" value="1"/>
</dbReference>
<gene>
    <name evidence="3" type="ORF">H9639_07780</name>
</gene>
<name>A0ABR8US37_9MICC</name>
<dbReference type="RefSeq" id="WP_191807535.1">
    <property type="nucleotide sequence ID" value="NZ_JACSQD010000003.1"/>
</dbReference>
<evidence type="ECO:0000259" key="2">
    <source>
        <dbReference type="PROSITE" id="PS51704"/>
    </source>
</evidence>
<dbReference type="PANTHER" id="PTHR46211">
    <property type="entry name" value="GLYCEROPHOSPHORYL DIESTER PHOSPHODIESTERASE"/>
    <property type="match status" value="1"/>
</dbReference>
<evidence type="ECO:0000313" key="4">
    <source>
        <dbReference type="Proteomes" id="UP000609874"/>
    </source>
</evidence>